<name>A0A212JCG2_9FIRM</name>
<dbReference type="InterPro" id="IPR009057">
    <property type="entry name" value="Homeodomain-like_sf"/>
</dbReference>
<evidence type="ECO:0000256" key="1">
    <source>
        <dbReference type="ARBA" id="ARBA00023125"/>
    </source>
</evidence>
<protein>
    <submittedName>
        <fullName evidence="4">Transcriptional regulator, TetR family</fullName>
    </submittedName>
</protein>
<feature type="domain" description="HTH tetR-type" evidence="3">
    <location>
        <begin position="11"/>
        <end position="71"/>
    </location>
</feature>
<dbReference type="EMBL" id="FLUN01000001">
    <property type="protein sequence ID" value="SBV97089.1"/>
    <property type="molecule type" value="Genomic_DNA"/>
</dbReference>
<evidence type="ECO:0000256" key="2">
    <source>
        <dbReference type="PROSITE-ProRule" id="PRU00335"/>
    </source>
</evidence>
<sequence>MKAEKTDRRVRYTMLALKDSLIGLMQENHISKISVKMLCERADINRSTFYAHYTNPYDLLRRLEQEVIADFNKSIDKHLEDQPTGDAVSIMKQLLDYAARNAELVMVLLSENGDSEFQKDLVSIAQQRLILNLQEDTRLTSHVSEYLQGFVIAGVVNILQKWIQDGMAESTQEMAELISKILFSGLSSFFREFRE</sequence>
<accession>A0A212JCG2</accession>
<dbReference type="SUPFAM" id="SSF46689">
    <property type="entry name" value="Homeodomain-like"/>
    <property type="match status" value="1"/>
</dbReference>
<dbReference type="Gene3D" id="1.10.357.10">
    <property type="entry name" value="Tetracycline Repressor, domain 2"/>
    <property type="match status" value="1"/>
</dbReference>
<evidence type="ECO:0000313" key="4">
    <source>
        <dbReference type="EMBL" id="SBV97089.1"/>
    </source>
</evidence>
<feature type="DNA-binding region" description="H-T-H motif" evidence="2">
    <location>
        <begin position="34"/>
        <end position="53"/>
    </location>
</feature>
<proteinExistence type="predicted"/>
<dbReference type="AlphaFoldDB" id="A0A212JCG2"/>
<dbReference type="InterPro" id="IPR039532">
    <property type="entry name" value="TetR_C_Firmicutes"/>
</dbReference>
<dbReference type="InterPro" id="IPR050624">
    <property type="entry name" value="HTH-type_Tx_Regulator"/>
</dbReference>
<keyword evidence="1 2" id="KW-0238">DNA-binding</keyword>
<dbReference type="InterPro" id="IPR001647">
    <property type="entry name" value="HTH_TetR"/>
</dbReference>
<dbReference type="PANTHER" id="PTHR43479">
    <property type="entry name" value="ACREF/ENVCD OPERON REPRESSOR-RELATED"/>
    <property type="match status" value="1"/>
</dbReference>
<evidence type="ECO:0000259" key="3">
    <source>
        <dbReference type="PROSITE" id="PS50977"/>
    </source>
</evidence>
<dbReference type="Pfam" id="PF14278">
    <property type="entry name" value="TetR_C_8"/>
    <property type="match status" value="1"/>
</dbReference>
<organism evidence="4">
    <name type="scientific">uncultured Eubacteriales bacterium</name>
    <dbReference type="NCBI Taxonomy" id="172733"/>
    <lineage>
        <taxon>Bacteria</taxon>
        <taxon>Bacillati</taxon>
        <taxon>Bacillota</taxon>
        <taxon>Clostridia</taxon>
        <taxon>Eubacteriales</taxon>
        <taxon>environmental samples</taxon>
    </lineage>
</organism>
<dbReference type="PROSITE" id="PS50977">
    <property type="entry name" value="HTH_TETR_2"/>
    <property type="match status" value="1"/>
</dbReference>
<dbReference type="GO" id="GO:0003677">
    <property type="term" value="F:DNA binding"/>
    <property type="evidence" value="ECO:0007669"/>
    <property type="project" value="UniProtKB-UniRule"/>
</dbReference>
<dbReference type="PANTHER" id="PTHR43479:SF7">
    <property type="entry name" value="TETR-FAMILY TRANSCRIPTIONAL REGULATOR"/>
    <property type="match status" value="1"/>
</dbReference>
<gene>
    <name evidence="4" type="ORF">KL86CLO1_10864</name>
</gene>
<reference evidence="4" key="1">
    <citation type="submission" date="2016-04" db="EMBL/GenBank/DDBJ databases">
        <authorList>
            <person name="Evans L.H."/>
            <person name="Alamgir A."/>
            <person name="Owens N."/>
            <person name="Weber N.D."/>
            <person name="Virtaneva K."/>
            <person name="Barbian K."/>
            <person name="Babar A."/>
            <person name="Rosenke K."/>
        </authorList>
    </citation>
    <scope>NUCLEOTIDE SEQUENCE</scope>
    <source>
        <strain evidence="4">86</strain>
    </source>
</reference>